<feature type="domain" description="Dermonecrotic toxin N-terminal" evidence="2">
    <location>
        <begin position="245"/>
        <end position="530"/>
    </location>
</feature>
<gene>
    <name evidence="3" type="ORF">AWV77_14370</name>
</gene>
<evidence type="ECO:0000256" key="1">
    <source>
        <dbReference type="SAM" id="MobiDB-lite"/>
    </source>
</evidence>
<dbReference type="OrthoDB" id="8031060at2"/>
<protein>
    <recommendedName>
        <fullName evidence="2">Dermonecrotic toxin N-terminal domain-containing protein</fullName>
    </recommendedName>
</protein>
<dbReference type="Proteomes" id="UP000067111">
    <property type="component" value="Unassembled WGS sequence"/>
</dbReference>
<feature type="region of interest" description="Disordered" evidence="1">
    <location>
        <begin position="1"/>
        <end position="34"/>
    </location>
</feature>
<name>A0A0X7K3S0_9PSED</name>
<evidence type="ECO:0000259" key="2">
    <source>
        <dbReference type="Pfam" id="PF20178"/>
    </source>
</evidence>
<evidence type="ECO:0000313" key="4">
    <source>
        <dbReference type="Proteomes" id="UP000067111"/>
    </source>
</evidence>
<reference evidence="4" key="1">
    <citation type="submission" date="2016-01" db="EMBL/GenBank/DDBJ databases">
        <authorList>
            <person name="Gamez R.M."/>
            <person name="Rodriguez F."/>
            <person name="Bernal J.F."/>
            <person name="Agarwala R."/>
            <person name="Landsman D."/>
            <person name="Marino-Ramirez L."/>
        </authorList>
    </citation>
    <scope>NUCLEOTIDE SEQUENCE [LARGE SCALE GENOMIC DNA]</scope>
    <source>
        <strain evidence="4">Ps006</strain>
    </source>
</reference>
<dbReference type="Pfam" id="PF20178">
    <property type="entry name" value="ToxA_N"/>
    <property type="match status" value="1"/>
</dbReference>
<proteinExistence type="predicted"/>
<dbReference type="AlphaFoldDB" id="A0A0X7K3S0"/>
<dbReference type="RefSeq" id="WP_060754903.1">
    <property type="nucleotide sequence ID" value="NZ_LRMR01000016.1"/>
</dbReference>
<evidence type="ECO:0000313" key="3">
    <source>
        <dbReference type="EMBL" id="KWU50292.1"/>
    </source>
</evidence>
<comment type="caution">
    <text evidence="3">The sequence shown here is derived from an EMBL/GenBank/DDBJ whole genome shotgun (WGS) entry which is preliminary data.</text>
</comment>
<organism evidence="3 4">
    <name type="scientific">Pseudomonas palleroniana</name>
    <dbReference type="NCBI Taxonomy" id="191390"/>
    <lineage>
        <taxon>Bacteria</taxon>
        <taxon>Pseudomonadati</taxon>
        <taxon>Pseudomonadota</taxon>
        <taxon>Gammaproteobacteria</taxon>
        <taxon>Pseudomonadales</taxon>
        <taxon>Pseudomonadaceae</taxon>
        <taxon>Pseudomonas</taxon>
    </lineage>
</organism>
<feature type="compositionally biased region" description="Low complexity" evidence="1">
    <location>
        <begin position="22"/>
        <end position="34"/>
    </location>
</feature>
<dbReference type="InterPro" id="IPR046673">
    <property type="entry name" value="ToxA_N"/>
</dbReference>
<accession>A0A0X7K3S0</accession>
<dbReference type="EMBL" id="LRMR01000016">
    <property type="protein sequence ID" value="KWU50292.1"/>
    <property type="molecule type" value="Genomic_DNA"/>
</dbReference>
<sequence>MPVSLNTPHLALIPPISRPPTAQASAQPAVAQAPASVHPDETALLAAYLAAVQRKVLQQKVGLVTVSPQTTLGQWLQDYRNQLEHPVVSGWMRDQNIDIASVSINPATGALSAEVEGVRKTFLPRDNSGWGQVSGPLLAAAKVICPVPGSSLQLTVDGETLKVKVKLIAEFYGKYLPKNGTEARAQIRRLEHNKAFDPIAPNDPLRPAASRSAQALGVHKQHAAQYYASAPQALAFKRLAVDVANNLPNTRAQAKLWAETLIFQLTGKQVDADTIYLNRFKTANTPLSAETATATGWEHPGEEPYSSLRLPDALLENFSEHDGVPGSLDQEAGLYLAGPGQSAKGGYGAHNQFPLAPSALMHASWKTDFQAGMTQKIDNFWSAHTGDYETAIRGEFAYQARKQLKAAQTWPPAERTLQAPEHRFTREDYRLVMGAVPNLPSDENAPLSVEQLKTKATANGRVQAHALNIHGFMSSDILRFSADGGRQVLYIPGAQPAFLRFDSLEKLNQWVTEQTRDPKKREALVAHFPLIYRQDHAAGFAEKAATTLMPILWFSHVGDKKEGLDTIFEKMATGTLKGPAINNGHSPIEGDVFSTLATAAKERMTGDADVMIKSNSEVNRDTWLNDITVAASLLARLAPIAAPVAALAAVTGLAEGVLGTEKALSGDTEAERNDGESKAFDGLLNVLFSVGASGSVEDPFLPPEDQPIAPAPGEAPVVESLQPRVPVNRLQPSQAGNISEHAVANGEQLIENATRNAKGIYQVKDQVSGLDHWFIRYTDTTGVGRVYEVRGDFKLSHDYVQIINRETGKPVMTVHATADGEWARGLGPGGKWPWNKPSAPPGKEAKPLPKVSDAFVDLEGRKLEGAEQIDEYLKMDDNMAYEYSIRNVEDNGVIKSKIGISWDLAEDDFQIYASEAAGPSDFSSSEYSEQFTKDLARFNYSVVVKNGLTDTRTVLTSTAQDGLENTAEKLRQFEALIPNPKLRARISEVAHQGSLAPSTKYLNDEATGLYSGFYLGGRDTEIIIEYDAVTRQAKVNFVGKSTISQPETERYKIPEVEIITKRTLTISESNETQDAANVYVIDKKAPSNIEFTLVLK</sequence>